<name>A0A9N7VUP7_PLEPL</name>
<dbReference type="EMBL" id="CADEAL010004263">
    <property type="protein sequence ID" value="CAB1455607.1"/>
    <property type="molecule type" value="Genomic_DNA"/>
</dbReference>
<accession>A0A9N7VUP7</accession>
<dbReference type="AlphaFoldDB" id="A0A9N7VUP7"/>
<evidence type="ECO:0000313" key="2">
    <source>
        <dbReference type="Proteomes" id="UP001153269"/>
    </source>
</evidence>
<evidence type="ECO:0000313" key="1">
    <source>
        <dbReference type="EMBL" id="CAB1455607.1"/>
    </source>
</evidence>
<reference evidence="1" key="1">
    <citation type="submission" date="2020-03" db="EMBL/GenBank/DDBJ databases">
        <authorList>
            <person name="Weist P."/>
        </authorList>
    </citation>
    <scope>NUCLEOTIDE SEQUENCE</scope>
</reference>
<organism evidence="1 2">
    <name type="scientific">Pleuronectes platessa</name>
    <name type="common">European plaice</name>
    <dbReference type="NCBI Taxonomy" id="8262"/>
    <lineage>
        <taxon>Eukaryota</taxon>
        <taxon>Metazoa</taxon>
        <taxon>Chordata</taxon>
        <taxon>Craniata</taxon>
        <taxon>Vertebrata</taxon>
        <taxon>Euteleostomi</taxon>
        <taxon>Actinopterygii</taxon>
        <taxon>Neopterygii</taxon>
        <taxon>Teleostei</taxon>
        <taxon>Neoteleostei</taxon>
        <taxon>Acanthomorphata</taxon>
        <taxon>Carangaria</taxon>
        <taxon>Pleuronectiformes</taxon>
        <taxon>Pleuronectoidei</taxon>
        <taxon>Pleuronectidae</taxon>
        <taxon>Pleuronectes</taxon>
    </lineage>
</organism>
<sequence length="61" mass="6728">MAEASQCVLAKSILIQQRRRNPSCHSAGAKRPARTGACCTSHFNPDTISRTNKVQMLESLR</sequence>
<gene>
    <name evidence="1" type="ORF">PLEPLA_LOCUS43388</name>
</gene>
<keyword evidence="2" id="KW-1185">Reference proteome</keyword>
<dbReference type="Proteomes" id="UP001153269">
    <property type="component" value="Unassembled WGS sequence"/>
</dbReference>
<protein>
    <submittedName>
        <fullName evidence="1">Uncharacterized protein</fullName>
    </submittedName>
</protein>
<comment type="caution">
    <text evidence="1">The sequence shown here is derived from an EMBL/GenBank/DDBJ whole genome shotgun (WGS) entry which is preliminary data.</text>
</comment>
<proteinExistence type="predicted"/>